<protein>
    <submittedName>
        <fullName evidence="10">Regulator of G protein signaling domain protein</fullName>
    </submittedName>
</protein>
<dbReference type="Gene3D" id="2.40.240.130">
    <property type="match status" value="1"/>
</dbReference>
<feature type="domain" description="DIX" evidence="7">
    <location>
        <begin position="487"/>
        <end position="571"/>
    </location>
</feature>
<reference evidence="8 9" key="2">
    <citation type="submission" date="2018-11" db="EMBL/GenBank/DDBJ databases">
        <authorList>
            <consortium name="Pathogen Informatics"/>
        </authorList>
    </citation>
    <scope>NUCLEOTIDE SEQUENCE [LARGE SCALE GENOMIC DNA]</scope>
</reference>
<dbReference type="GO" id="GO:0005634">
    <property type="term" value="C:nucleus"/>
    <property type="evidence" value="ECO:0007669"/>
    <property type="project" value="TreeGrafter"/>
</dbReference>
<evidence type="ECO:0000259" key="6">
    <source>
        <dbReference type="PROSITE" id="PS50132"/>
    </source>
</evidence>
<dbReference type="GO" id="GO:0016055">
    <property type="term" value="P:Wnt signaling pathway"/>
    <property type="evidence" value="ECO:0007669"/>
    <property type="project" value="UniProtKB-KW"/>
</dbReference>
<dbReference type="SUPFAM" id="SSF48097">
    <property type="entry name" value="Regulator of G-protein signaling, RGS"/>
    <property type="match status" value="1"/>
</dbReference>
<evidence type="ECO:0000256" key="1">
    <source>
        <dbReference type="ARBA" id="ARBA00004496"/>
    </source>
</evidence>
<accession>A0A158RCS5</accession>
<evidence type="ECO:0000256" key="4">
    <source>
        <dbReference type="PROSITE-ProRule" id="PRU00069"/>
    </source>
</evidence>
<feature type="region of interest" description="Disordered" evidence="5">
    <location>
        <begin position="457"/>
        <end position="488"/>
    </location>
</feature>
<gene>
    <name evidence="8" type="ORF">TCLT_LOCUS8694</name>
</gene>
<dbReference type="InterPro" id="IPR016137">
    <property type="entry name" value="RGS"/>
</dbReference>
<dbReference type="WBParaSite" id="TCLT_0000870501-mRNA-1">
    <property type="protein sequence ID" value="TCLT_0000870501-mRNA-1"/>
    <property type="gene ID" value="TCLT_0000870501"/>
</dbReference>
<proteinExistence type="predicted"/>
<evidence type="ECO:0000313" key="10">
    <source>
        <dbReference type="WBParaSite" id="TCLT_0000870501-mRNA-1"/>
    </source>
</evidence>
<evidence type="ECO:0000256" key="5">
    <source>
        <dbReference type="SAM" id="MobiDB-lite"/>
    </source>
</evidence>
<evidence type="ECO:0000256" key="3">
    <source>
        <dbReference type="ARBA" id="ARBA00022687"/>
    </source>
</evidence>
<dbReference type="PROSITE" id="PS50132">
    <property type="entry name" value="RGS"/>
    <property type="match status" value="1"/>
</dbReference>
<dbReference type="STRING" id="103827.A0A158RCS5"/>
<dbReference type="PANTHER" id="PTHR46102:SF2">
    <property type="entry name" value="AXIN"/>
    <property type="match status" value="1"/>
</dbReference>
<dbReference type="GO" id="GO:0019901">
    <property type="term" value="F:protein kinase binding"/>
    <property type="evidence" value="ECO:0007669"/>
    <property type="project" value="TreeGrafter"/>
</dbReference>
<feature type="region of interest" description="Disordered" evidence="5">
    <location>
        <begin position="335"/>
        <end position="389"/>
    </location>
</feature>
<keyword evidence="2" id="KW-0963">Cytoplasm</keyword>
<dbReference type="GO" id="GO:0008013">
    <property type="term" value="F:beta-catenin binding"/>
    <property type="evidence" value="ECO:0007669"/>
    <property type="project" value="TreeGrafter"/>
</dbReference>
<dbReference type="OMA" id="CNATTSH"/>
<dbReference type="GO" id="GO:0060090">
    <property type="term" value="F:molecular adaptor activity"/>
    <property type="evidence" value="ECO:0007669"/>
    <property type="project" value="TreeGrafter"/>
</dbReference>
<dbReference type="InterPro" id="IPR043581">
    <property type="entry name" value="Axin-like"/>
</dbReference>
<dbReference type="GO" id="GO:0031625">
    <property type="term" value="F:ubiquitin protein ligase binding"/>
    <property type="evidence" value="ECO:0007669"/>
    <property type="project" value="TreeGrafter"/>
</dbReference>
<comment type="subcellular location">
    <subcellularLocation>
        <location evidence="1">Cytoplasm</location>
    </subcellularLocation>
</comment>
<evidence type="ECO:0000256" key="2">
    <source>
        <dbReference type="ARBA" id="ARBA00022490"/>
    </source>
</evidence>
<evidence type="ECO:0000313" key="8">
    <source>
        <dbReference type="EMBL" id="VDN06272.1"/>
    </source>
</evidence>
<dbReference type="Pfam" id="PF00615">
    <property type="entry name" value="RGS"/>
    <property type="match status" value="1"/>
</dbReference>
<evidence type="ECO:0000313" key="9">
    <source>
        <dbReference type="Proteomes" id="UP000276776"/>
    </source>
</evidence>
<dbReference type="GO" id="GO:0030877">
    <property type="term" value="C:beta-catenin destruction complex"/>
    <property type="evidence" value="ECO:0007669"/>
    <property type="project" value="TreeGrafter"/>
</dbReference>
<sequence>MARTEERHRWSQKLENVLEDRDALEAFKKWMKNESSLAEHPINLHFAIIAYKNMCAVRNARAAELARNLHQKYISIKTGVCSFLREDLRREISFRVHALSACEPDPTVFDSVIPLVEQYLRQQHAQFVCSEEFIDFYNRVEEFTSKPSRIFSSSLSSRKQRKSFSCQPTLTAEMLLKTQHERETTLGESEVEKLYRPLMKVPYICNATTSKNDSAVSSTFSSDANGQHPSVKLSTIREEQLKGNPATHTLARVERVDGGSVVTHCTEEGRRAFAAILIEKLNVLSARRKRNDVMSQQLRAIESRKCSAREVVNDVEPTAAEEDDELERYVRQRMADDSNKPSPSYHSPDPLNAHSLRFRRRSPRSSSPERFRQNLASPPANIFHAPNPYSTNGFAPPPISGHHRMVNVNPPTMKGIRQSMAIYDTSGIESMAPSSISERDEAARAAIFQKARMLSYNGGSGSSSSGRKNSHKQHHDFSSLPRSRGDPKQLMRISYKEKGRVPMVAHVPFHPITFREFRKYLGISSKSNLQFYFKTACEDGNSPYQLLLVNEDSTVLPVYEGRITAECKSISDSE</sequence>
<dbReference type="GO" id="GO:0090090">
    <property type="term" value="P:negative regulation of canonical Wnt signaling pathway"/>
    <property type="evidence" value="ECO:0007669"/>
    <property type="project" value="InterPro"/>
</dbReference>
<dbReference type="InterPro" id="IPR044926">
    <property type="entry name" value="RGS_subdomain_2"/>
</dbReference>
<dbReference type="InterPro" id="IPR029071">
    <property type="entry name" value="Ubiquitin-like_domsf"/>
</dbReference>
<keyword evidence="9" id="KW-1185">Reference proteome</keyword>
<dbReference type="EMBL" id="UYYF01004670">
    <property type="protein sequence ID" value="VDN06272.1"/>
    <property type="molecule type" value="Genomic_DNA"/>
</dbReference>
<dbReference type="Pfam" id="PF00778">
    <property type="entry name" value="DIX"/>
    <property type="match status" value="1"/>
</dbReference>
<dbReference type="OrthoDB" id="10007451at2759"/>
<dbReference type="Proteomes" id="UP000276776">
    <property type="component" value="Unassembled WGS sequence"/>
</dbReference>
<dbReference type="SUPFAM" id="SSF54236">
    <property type="entry name" value="Ubiquitin-like"/>
    <property type="match status" value="1"/>
</dbReference>
<name>A0A158RCS5_THECL</name>
<feature type="domain" description="RGS" evidence="6">
    <location>
        <begin position="13"/>
        <end position="121"/>
    </location>
</feature>
<dbReference type="InterPro" id="IPR036305">
    <property type="entry name" value="RGS_sf"/>
</dbReference>
<dbReference type="PANTHER" id="PTHR46102">
    <property type="entry name" value="AXIN"/>
    <property type="match status" value="1"/>
</dbReference>
<dbReference type="GO" id="GO:0005737">
    <property type="term" value="C:cytoplasm"/>
    <property type="evidence" value="ECO:0007669"/>
    <property type="project" value="UniProtKB-SubCell"/>
</dbReference>
<keyword evidence="3 4" id="KW-0879">Wnt signaling pathway</keyword>
<organism evidence="10">
    <name type="scientific">Thelazia callipaeda</name>
    <name type="common">Oriental eyeworm</name>
    <name type="synonym">Parasitic nematode</name>
    <dbReference type="NCBI Taxonomy" id="103827"/>
    <lineage>
        <taxon>Eukaryota</taxon>
        <taxon>Metazoa</taxon>
        <taxon>Ecdysozoa</taxon>
        <taxon>Nematoda</taxon>
        <taxon>Chromadorea</taxon>
        <taxon>Rhabditida</taxon>
        <taxon>Spirurina</taxon>
        <taxon>Spiruromorpha</taxon>
        <taxon>Thelazioidea</taxon>
        <taxon>Thelaziidae</taxon>
        <taxon>Thelazia</taxon>
    </lineage>
</organism>
<dbReference type="InterPro" id="IPR038207">
    <property type="entry name" value="DIX_dom_sf"/>
</dbReference>
<dbReference type="Gene3D" id="1.10.167.10">
    <property type="entry name" value="Regulator of G-protein Signalling 4, domain 2"/>
    <property type="match status" value="1"/>
</dbReference>
<dbReference type="PROSITE" id="PS50841">
    <property type="entry name" value="DIX"/>
    <property type="match status" value="1"/>
</dbReference>
<dbReference type="AlphaFoldDB" id="A0A158RCS5"/>
<evidence type="ECO:0000259" key="7">
    <source>
        <dbReference type="PROSITE" id="PS50841"/>
    </source>
</evidence>
<dbReference type="InterPro" id="IPR001158">
    <property type="entry name" value="DIX"/>
</dbReference>
<dbReference type="GO" id="GO:0048468">
    <property type="term" value="P:cell development"/>
    <property type="evidence" value="ECO:0007669"/>
    <property type="project" value="TreeGrafter"/>
</dbReference>
<dbReference type="GO" id="GO:0032436">
    <property type="term" value="P:positive regulation of proteasomal ubiquitin-dependent protein catabolic process"/>
    <property type="evidence" value="ECO:0007669"/>
    <property type="project" value="TreeGrafter"/>
</dbReference>
<reference evidence="10" key="1">
    <citation type="submission" date="2016-04" db="UniProtKB">
        <authorList>
            <consortium name="WormBaseParasite"/>
        </authorList>
    </citation>
    <scope>IDENTIFICATION</scope>
</reference>
<dbReference type="SMART" id="SM00315">
    <property type="entry name" value="RGS"/>
    <property type="match status" value="1"/>
</dbReference>
<dbReference type="GO" id="GO:0005886">
    <property type="term" value="C:plasma membrane"/>
    <property type="evidence" value="ECO:0007669"/>
    <property type="project" value="TreeGrafter"/>
</dbReference>